<dbReference type="GeneID" id="30984493"/>
<comment type="subunit">
    <text evidence="14">F-type ATPases have 2 components, CF(1) - the catalytic core - and CF(0) - the membrane proton channel. CF(1) and CF(0) have multiple subunits.</text>
</comment>
<evidence type="ECO:0000313" key="17">
    <source>
        <dbReference type="Proteomes" id="UP000094285"/>
    </source>
</evidence>
<comment type="similarity">
    <text evidence="2">Belongs to the ATPase alpha/beta chains family.</text>
</comment>
<keyword evidence="8" id="KW-0406">Ion transport</keyword>
<dbReference type="InterPro" id="IPR050053">
    <property type="entry name" value="ATPase_alpha/beta_chains"/>
</dbReference>
<keyword evidence="4 14" id="KW-0547">Nucleotide-binding</keyword>
<dbReference type="Pfam" id="PF02874">
    <property type="entry name" value="ATP-synt_ab_N"/>
    <property type="match status" value="1"/>
</dbReference>
<evidence type="ECO:0000256" key="8">
    <source>
        <dbReference type="ARBA" id="ARBA00023065"/>
    </source>
</evidence>
<dbReference type="InterPro" id="IPR005722">
    <property type="entry name" value="ATP_synth_F1_bsu"/>
</dbReference>
<evidence type="ECO:0000259" key="15">
    <source>
        <dbReference type="SMART" id="SM00382"/>
    </source>
</evidence>
<evidence type="ECO:0000256" key="14">
    <source>
        <dbReference type="RuleBase" id="RU003553"/>
    </source>
</evidence>
<dbReference type="OrthoDB" id="14523at2759"/>
<organism evidence="16 17">
    <name type="scientific">Suhomyces tanzawaensis NRRL Y-17324</name>
    <dbReference type="NCBI Taxonomy" id="984487"/>
    <lineage>
        <taxon>Eukaryota</taxon>
        <taxon>Fungi</taxon>
        <taxon>Dikarya</taxon>
        <taxon>Ascomycota</taxon>
        <taxon>Saccharomycotina</taxon>
        <taxon>Pichiomycetes</taxon>
        <taxon>Debaryomycetaceae</taxon>
        <taxon>Suhomyces</taxon>
    </lineage>
</organism>
<dbReference type="Gene3D" id="2.40.10.170">
    <property type="match status" value="1"/>
</dbReference>
<comment type="subcellular location">
    <subcellularLocation>
        <location evidence="1">Mitochondrion inner membrane</location>
        <topology evidence="1">Peripheral membrane protein</topology>
        <orientation evidence="1">Matrix side</orientation>
    </subcellularLocation>
</comment>
<sequence length="503" mass="53753">MVLPKLFHNASRSAFTAAKRNFMFNRGLASAAPTAGKVRAVIGAVVDVQFEEGNVPSILNALTLKNGETDLVLEVAQHLGENTVRAIAMDGTEGLVRGTAVTDTGAPISVPVGRGTLGRIINVVGEPIDERGPIESKQRNPIHADPPSFVEQSTSAEVLETGIKVVDLLAPYARGGKIGLFGGAGVGKTVFIQELINNIAKAHGGFSVFTGVGERTREGNDLYREMKETGVINLEGDSKVALVFGQMNEPPGARARVALTGLTIAEYFRDEEGQDVLLFVDNIFRFTQAGSEVSALLGRIPSAVGYQPTLATDMGLLQERITTTKKGSVTSVQAVYVPADDLTDPAPATTFAHLDATTVLSRGISELGIYPAVDPLDSKSRLLDVAVVGKEHYDVATGVQETLQAYKSLQDIIAILGMDELSEADKLTVERARKIQRFLSQPFAVAEVFTGISGKLVRLEETVKSFKDVLEGKYDHLPENAFYMVGGIEDVVAKAEKMAAEAK</sequence>
<dbReference type="InterPro" id="IPR020003">
    <property type="entry name" value="ATPase_a/bsu_AS"/>
</dbReference>
<dbReference type="GO" id="GO:0043531">
    <property type="term" value="F:ADP binding"/>
    <property type="evidence" value="ECO:0007669"/>
    <property type="project" value="EnsemblFungi"/>
</dbReference>
<dbReference type="Pfam" id="PF22919">
    <property type="entry name" value="ATP-synt_VA_C"/>
    <property type="match status" value="1"/>
</dbReference>
<dbReference type="HAMAP" id="MF_01347">
    <property type="entry name" value="ATP_synth_beta_bact"/>
    <property type="match status" value="1"/>
</dbReference>
<dbReference type="Gene3D" id="3.40.50.300">
    <property type="entry name" value="P-loop containing nucleotide triphosphate hydrolases"/>
    <property type="match status" value="1"/>
</dbReference>
<keyword evidence="10 14" id="KW-0139">CF(1)</keyword>
<dbReference type="FunFam" id="2.40.10.170:FF:000005">
    <property type="entry name" value="ATP synthase subunit beta"/>
    <property type="match status" value="1"/>
</dbReference>
<dbReference type="PANTHER" id="PTHR15184:SF71">
    <property type="entry name" value="ATP SYNTHASE SUBUNIT BETA, MITOCHONDRIAL"/>
    <property type="match status" value="1"/>
</dbReference>
<dbReference type="AlphaFoldDB" id="A0A1E4SDY5"/>
<dbReference type="InterPro" id="IPR003593">
    <property type="entry name" value="AAA+_ATPase"/>
</dbReference>
<keyword evidence="11 14" id="KW-0066">ATP synthesis</keyword>
<dbReference type="SUPFAM" id="SSF50615">
    <property type="entry name" value="N-terminal domain of alpha and beta subunits of F1 ATP synthase"/>
    <property type="match status" value="1"/>
</dbReference>
<comment type="catalytic activity">
    <reaction evidence="12 14">
        <text>ATP + H2O + 4 H(+)(in) = ADP + phosphate + 5 H(+)(out)</text>
        <dbReference type="Rhea" id="RHEA:57720"/>
        <dbReference type="ChEBI" id="CHEBI:15377"/>
        <dbReference type="ChEBI" id="CHEBI:15378"/>
        <dbReference type="ChEBI" id="CHEBI:30616"/>
        <dbReference type="ChEBI" id="CHEBI:43474"/>
        <dbReference type="ChEBI" id="CHEBI:456216"/>
        <dbReference type="EC" id="7.1.2.2"/>
    </reaction>
</comment>
<evidence type="ECO:0000256" key="13">
    <source>
        <dbReference type="ARBA" id="ARBA00059124"/>
    </source>
</evidence>
<comment type="function">
    <text evidence="14">Produces ATP from ADP in the presence of a proton gradient across the membrane.</text>
</comment>
<dbReference type="InterPro" id="IPR055190">
    <property type="entry name" value="ATP-synt_VA_C"/>
</dbReference>
<dbReference type="InterPro" id="IPR036121">
    <property type="entry name" value="ATPase_F1/V1/A1_a/bsu_N_sf"/>
</dbReference>
<dbReference type="RefSeq" id="XP_020062837.1">
    <property type="nucleotide sequence ID" value="XM_020210357.1"/>
</dbReference>
<protein>
    <recommendedName>
        <fullName evidence="14">ATP synthase subunit beta</fullName>
        <ecNumber evidence="14">7.1.2.2</ecNumber>
    </recommendedName>
</protein>
<dbReference type="PANTHER" id="PTHR15184">
    <property type="entry name" value="ATP SYNTHASE"/>
    <property type="match status" value="1"/>
</dbReference>
<dbReference type="GO" id="GO:0042776">
    <property type="term" value="P:proton motive force-driven mitochondrial ATP synthesis"/>
    <property type="evidence" value="ECO:0007669"/>
    <property type="project" value="EnsemblFungi"/>
</dbReference>
<dbReference type="InterPro" id="IPR024034">
    <property type="entry name" value="ATPase_F1/V1_b/a_C"/>
</dbReference>
<dbReference type="GO" id="GO:0046961">
    <property type="term" value="F:proton-transporting ATPase activity, rotational mechanism"/>
    <property type="evidence" value="ECO:0007669"/>
    <property type="project" value="EnsemblFungi"/>
</dbReference>
<evidence type="ECO:0000313" key="16">
    <source>
        <dbReference type="EMBL" id="ODV77715.1"/>
    </source>
</evidence>
<dbReference type="CDD" id="cd01133">
    <property type="entry name" value="F1-ATPase_beta_CD"/>
    <property type="match status" value="1"/>
</dbReference>
<keyword evidence="9" id="KW-0472">Membrane</keyword>
<dbReference type="Gene3D" id="1.10.1140.10">
    <property type="entry name" value="Bovine Mitochondrial F1-atpase, Atp Synthase Beta Chain, Chain D, domain 3"/>
    <property type="match status" value="1"/>
</dbReference>
<comment type="function">
    <text evidence="13">Mitochondrial membrane ATP synthase (F(1)F(0) ATP synthase or Complex V) produces ATP from ADP in the presence of a proton gradient across the membrane which is generated by electron transport complexes of the respiratory chain. F-type ATP synthases consist of two structural domains, F(1) - containing the extramembraneous catalytic core, and F(0) - containing the membrane proton channel, linked together by a central stalk and a peripheral stalk. During catalysis, ATP synthesis in the catalytic domain of F(1) is coupled via a rotary mechanism of the central stalk subunits to proton translocation. Subunits alpha/ATP1 and beta/ATP2 form the catalytic core in F(1). Rotation of the central stalk against the surrounding alpha/ATP1(3)beta/ATP2(3) subunits leads to hydrolysis of ATP in three separate catalytic sites on the beta/ATP2 subunits.</text>
</comment>
<keyword evidence="7" id="KW-1278">Translocase</keyword>
<dbReference type="CDD" id="cd18110">
    <property type="entry name" value="ATP-synt_F1_beta_C"/>
    <property type="match status" value="1"/>
</dbReference>
<evidence type="ECO:0000256" key="11">
    <source>
        <dbReference type="ARBA" id="ARBA00023310"/>
    </source>
</evidence>
<dbReference type="PROSITE" id="PS00152">
    <property type="entry name" value="ATPASE_ALPHA_BETA"/>
    <property type="match status" value="1"/>
</dbReference>
<dbReference type="Proteomes" id="UP000094285">
    <property type="component" value="Unassembled WGS sequence"/>
</dbReference>
<evidence type="ECO:0000256" key="12">
    <source>
        <dbReference type="ARBA" id="ARBA00048383"/>
    </source>
</evidence>
<gene>
    <name evidence="16" type="ORF">CANTADRAFT_54728</name>
</gene>
<feature type="domain" description="AAA+ ATPase" evidence="15">
    <location>
        <begin position="174"/>
        <end position="357"/>
    </location>
</feature>
<proteinExistence type="inferred from homology"/>
<name>A0A1E4SDY5_9ASCO</name>
<keyword evidence="3" id="KW-0813">Transport</keyword>
<dbReference type="GO" id="GO:0016887">
    <property type="term" value="F:ATP hydrolysis activity"/>
    <property type="evidence" value="ECO:0007669"/>
    <property type="project" value="EnsemblFungi"/>
</dbReference>
<evidence type="ECO:0000256" key="4">
    <source>
        <dbReference type="ARBA" id="ARBA00022741"/>
    </source>
</evidence>
<dbReference type="GO" id="GO:0046933">
    <property type="term" value="F:proton-transporting ATP synthase activity, rotational mechanism"/>
    <property type="evidence" value="ECO:0007669"/>
    <property type="project" value="EnsemblFungi"/>
</dbReference>
<evidence type="ECO:0000256" key="7">
    <source>
        <dbReference type="ARBA" id="ARBA00022967"/>
    </source>
</evidence>
<dbReference type="GO" id="GO:0045259">
    <property type="term" value="C:proton-transporting ATP synthase complex"/>
    <property type="evidence" value="ECO:0007669"/>
    <property type="project" value="UniProtKB-KW"/>
</dbReference>
<dbReference type="CDD" id="cd18115">
    <property type="entry name" value="ATP-synt_F1_beta_N"/>
    <property type="match status" value="1"/>
</dbReference>
<dbReference type="EC" id="7.1.2.2" evidence="14"/>
<keyword evidence="17" id="KW-1185">Reference proteome</keyword>
<dbReference type="GO" id="GO:0005524">
    <property type="term" value="F:ATP binding"/>
    <property type="evidence" value="ECO:0007669"/>
    <property type="project" value="UniProtKB-KW"/>
</dbReference>
<evidence type="ECO:0000256" key="1">
    <source>
        <dbReference type="ARBA" id="ARBA00004443"/>
    </source>
</evidence>
<dbReference type="STRING" id="984487.A0A1E4SDY5"/>
<dbReference type="FunFam" id="1.10.1140.10:FF:000001">
    <property type="entry name" value="ATP synthase subunit beta"/>
    <property type="match status" value="1"/>
</dbReference>
<evidence type="ECO:0000256" key="3">
    <source>
        <dbReference type="ARBA" id="ARBA00022448"/>
    </source>
</evidence>
<evidence type="ECO:0000256" key="2">
    <source>
        <dbReference type="ARBA" id="ARBA00008936"/>
    </source>
</evidence>
<dbReference type="SUPFAM" id="SSF47917">
    <property type="entry name" value="C-terminal domain of alpha and beta subunits of F1 ATP synthase"/>
    <property type="match status" value="1"/>
</dbReference>
<dbReference type="InterPro" id="IPR000194">
    <property type="entry name" value="ATPase_F1/V1/A1_a/bsu_nucl-bd"/>
</dbReference>
<dbReference type="EMBL" id="KV453914">
    <property type="protein sequence ID" value="ODV77715.1"/>
    <property type="molecule type" value="Genomic_DNA"/>
</dbReference>
<evidence type="ECO:0000256" key="9">
    <source>
        <dbReference type="ARBA" id="ARBA00023136"/>
    </source>
</evidence>
<dbReference type="NCBIfam" id="TIGR01039">
    <property type="entry name" value="atpD"/>
    <property type="match status" value="1"/>
</dbReference>
<dbReference type="FunFam" id="3.40.50.300:FF:000026">
    <property type="entry name" value="ATP synthase subunit beta"/>
    <property type="match status" value="1"/>
</dbReference>
<dbReference type="InterPro" id="IPR027417">
    <property type="entry name" value="P-loop_NTPase"/>
</dbReference>
<dbReference type="Pfam" id="PF00006">
    <property type="entry name" value="ATP-synt_ab"/>
    <property type="match status" value="1"/>
</dbReference>
<reference evidence="17" key="1">
    <citation type="submission" date="2016-05" db="EMBL/GenBank/DDBJ databases">
        <title>Comparative genomics of biotechnologically important yeasts.</title>
        <authorList>
            <consortium name="DOE Joint Genome Institute"/>
            <person name="Riley R."/>
            <person name="Haridas S."/>
            <person name="Wolfe K.H."/>
            <person name="Lopes M.R."/>
            <person name="Hittinger C.T."/>
            <person name="Goker M."/>
            <person name="Salamov A."/>
            <person name="Wisecaver J."/>
            <person name="Long T.M."/>
            <person name="Aerts A.L."/>
            <person name="Barry K."/>
            <person name="Choi C."/>
            <person name="Clum A."/>
            <person name="Coughlan A.Y."/>
            <person name="Deshpande S."/>
            <person name="Douglass A.P."/>
            <person name="Hanson S.J."/>
            <person name="Klenk H.-P."/>
            <person name="Labutti K."/>
            <person name="Lapidus A."/>
            <person name="Lindquist E."/>
            <person name="Lipzen A."/>
            <person name="Meier-Kolthoff J.P."/>
            <person name="Ohm R.A."/>
            <person name="Otillar R.P."/>
            <person name="Pangilinan J."/>
            <person name="Peng Y."/>
            <person name="Rokas A."/>
            <person name="Rosa C.A."/>
            <person name="Scheuner C."/>
            <person name="Sibirny A.A."/>
            <person name="Slot J.C."/>
            <person name="Stielow J.B."/>
            <person name="Sun H."/>
            <person name="Kurtzman C.P."/>
            <person name="Blackwell M."/>
            <person name="Grigoriev I.V."/>
            <person name="Jeffries T.W."/>
        </authorList>
    </citation>
    <scope>NUCLEOTIDE SEQUENCE [LARGE SCALE GENOMIC DNA]</scope>
    <source>
        <strain evidence="17">NRRL Y-17324</strain>
    </source>
</reference>
<dbReference type="InterPro" id="IPR004100">
    <property type="entry name" value="ATPase_F1/V1/A1_a/bsu_N"/>
</dbReference>
<keyword evidence="6 14" id="KW-0067">ATP-binding</keyword>
<keyword evidence="5" id="KW-0375">Hydrogen ion transport</keyword>
<dbReference type="SMART" id="SM00382">
    <property type="entry name" value="AAA"/>
    <property type="match status" value="1"/>
</dbReference>
<dbReference type="SUPFAM" id="SSF52540">
    <property type="entry name" value="P-loop containing nucleoside triphosphate hydrolases"/>
    <property type="match status" value="1"/>
</dbReference>
<accession>A0A1E4SDY5</accession>
<dbReference type="PIRSF" id="PIRSF039072">
    <property type="entry name" value="ATPase_subunit_beta"/>
    <property type="match status" value="1"/>
</dbReference>
<evidence type="ECO:0000256" key="6">
    <source>
        <dbReference type="ARBA" id="ARBA00022840"/>
    </source>
</evidence>
<dbReference type="GO" id="GO:0005743">
    <property type="term" value="C:mitochondrial inner membrane"/>
    <property type="evidence" value="ECO:0007669"/>
    <property type="project" value="UniProtKB-SubCell"/>
</dbReference>
<evidence type="ECO:0000256" key="10">
    <source>
        <dbReference type="ARBA" id="ARBA00023196"/>
    </source>
</evidence>
<evidence type="ECO:0000256" key="5">
    <source>
        <dbReference type="ARBA" id="ARBA00022781"/>
    </source>
</evidence>